<dbReference type="CDD" id="cd05239">
    <property type="entry name" value="GDP_FS_SDR_e"/>
    <property type="match status" value="1"/>
</dbReference>
<proteinExistence type="inferred from homology"/>
<feature type="binding site" evidence="5">
    <location>
        <begin position="174"/>
        <end position="177"/>
    </location>
    <ligand>
        <name>NADP(+)</name>
        <dbReference type="ChEBI" id="CHEBI:58349"/>
    </ligand>
</feature>
<dbReference type="GO" id="GO:0016853">
    <property type="term" value="F:isomerase activity"/>
    <property type="evidence" value="ECO:0007669"/>
    <property type="project" value="UniProtKB-KW"/>
</dbReference>
<dbReference type="GO" id="GO:0050577">
    <property type="term" value="F:GDP-L-fucose synthase activity"/>
    <property type="evidence" value="ECO:0007669"/>
    <property type="project" value="UniProtKB-UniRule"/>
</dbReference>
<evidence type="ECO:0000313" key="7">
    <source>
        <dbReference type="EMBL" id="KGF96680.1"/>
    </source>
</evidence>
<feature type="binding site" evidence="5">
    <location>
        <position position="213"/>
    </location>
    <ligand>
        <name>substrate</name>
    </ligand>
</feature>
<feature type="binding site" evidence="5">
    <location>
        <begin position="116"/>
        <end position="119"/>
    </location>
    <ligand>
        <name>NADP(+)</name>
        <dbReference type="ChEBI" id="CHEBI:58349"/>
    </ligand>
</feature>
<evidence type="ECO:0000259" key="6">
    <source>
        <dbReference type="Pfam" id="PF01370"/>
    </source>
</evidence>
<comment type="function">
    <text evidence="5">Catalyzes the two-step NADP-dependent conversion of GDP-4-dehydro-6-deoxy-D-mannose to GDP-fucose, involving an epimerase and a reductase reaction.</text>
</comment>
<dbReference type="Gene3D" id="3.40.50.720">
    <property type="entry name" value="NAD(P)-binding Rossmann-like Domain"/>
    <property type="match status" value="1"/>
</dbReference>
<keyword evidence="4 5" id="KW-0413">Isomerase</keyword>
<protein>
    <recommendedName>
        <fullName evidence="5">GDP-L-fucose synthase</fullName>
        <ecNumber evidence="5">1.1.1.271</ecNumber>
    </recommendedName>
    <alternativeName>
        <fullName evidence="5">GDP-4-keto-6-deoxy-D-mannose-3,5-epimerase-4-reductase</fullName>
    </alternativeName>
</protein>
<dbReference type="GO" id="GO:0070401">
    <property type="term" value="F:NADP+ binding"/>
    <property type="evidence" value="ECO:0007669"/>
    <property type="project" value="UniProtKB-UniRule"/>
</dbReference>
<sequence>MKKGIQERDRILITGANGMVGSAISRLFENNKFKDNYPKVTILKPSRKELDLSDANMVLNWFANNKPDIVVNAAAKVGGILANSESPSDFLLDNLKIQNNLIETSYKLGVRRFLFLGSSCIYPKFSKQPIKEEYLLSNSLEETNQWYALAKIAGIKLCDAFRYQYGFDAISLMPTNLYGQNDNYNPNNSHVLPALISKFYYAKTNSIKEVTCWGTGKPLREFLYVDDLAKAVIFALDNWFPEENDAPKDSKGNKLTWLNVGTKDEIKIKNLAEIIAKKLDYKGRIIWDINKPDGTPRKKLDSTKFLNLGWSPKYDLEKGIERTISCFKEELKNKSLRT</sequence>
<comment type="pathway">
    <text evidence="5">Nucleotide-sugar biosynthesis; GDP-L-fucose biosynthesis via de novo pathway; GDP-L-fucose from GDP-alpha-D-mannose: step 2/2.</text>
</comment>
<feature type="site" description="Important for catalytic activity" evidence="5">
    <location>
        <position position="118"/>
    </location>
</feature>
<evidence type="ECO:0000256" key="2">
    <source>
        <dbReference type="ARBA" id="ARBA00022857"/>
    </source>
</evidence>
<dbReference type="InterPro" id="IPR002347">
    <property type="entry name" value="SDR_fam"/>
</dbReference>
<keyword evidence="5" id="KW-0511">Multifunctional enzyme</keyword>
<evidence type="ECO:0000256" key="5">
    <source>
        <dbReference type="HAMAP-Rule" id="MF_00956"/>
    </source>
</evidence>
<dbReference type="InterPro" id="IPR036291">
    <property type="entry name" value="NAD(P)-bd_dom_sf"/>
</dbReference>
<keyword evidence="3 5" id="KW-0560">Oxidoreductase</keyword>
<dbReference type="EMBL" id="JNAL01000007">
    <property type="protein sequence ID" value="KGF96680.1"/>
    <property type="molecule type" value="Genomic_DNA"/>
</dbReference>
<dbReference type="eggNOG" id="COG0451">
    <property type="taxonomic scope" value="Bacteria"/>
</dbReference>
<feature type="binding site" evidence="5">
    <location>
        <position position="293"/>
    </location>
    <ligand>
        <name>substrate</name>
    </ligand>
</feature>
<organism evidence="7 8">
    <name type="scientific">Prochlorococcus marinus str. MIT 9201</name>
    <dbReference type="NCBI Taxonomy" id="93057"/>
    <lineage>
        <taxon>Bacteria</taxon>
        <taxon>Bacillati</taxon>
        <taxon>Cyanobacteriota</taxon>
        <taxon>Cyanophyceae</taxon>
        <taxon>Synechococcales</taxon>
        <taxon>Prochlorococcaceae</taxon>
        <taxon>Prochlorococcus</taxon>
    </lineage>
</organism>
<dbReference type="RefSeq" id="WP_032521734.1">
    <property type="nucleotide sequence ID" value="NZ_CP138977.1"/>
</dbReference>
<comment type="similarity">
    <text evidence="1 5">Belongs to the NAD(P)-dependent epimerase/dehydratase family. Fucose synthase subfamily.</text>
</comment>
<comment type="caution">
    <text evidence="7">The sequence shown here is derived from an EMBL/GenBank/DDBJ whole genome shotgun (WGS) entry which is preliminary data.</text>
</comment>
<evidence type="ECO:0000256" key="4">
    <source>
        <dbReference type="ARBA" id="ARBA00023235"/>
    </source>
</evidence>
<dbReference type="PANTHER" id="PTHR43238:SF1">
    <property type="entry name" value="GDP-L-FUCOSE SYNTHASE"/>
    <property type="match status" value="1"/>
</dbReference>
<evidence type="ECO:0000256" key="3">
    <source>
        <dbReference type="ARBA" id="ARBA00023002"/>
    </source>
</evidence>
<feature type="domain" description="NAD-dependent epimerase/dehydratase" evidence="6">
    <location>
        <begin position="11"/>
        <end position="238"/>
    </location>
</feature>
<dbReference type="Proteomes" id="UP000030355">
    <property type="component" value="Unassembled WGS sequence"/>
</dbReference>
<feature type="binding site" evidence="5">
    <location>
        <position position="198"/>
    </location>
    <ligand>
        <name>substrate</name>
    </ligand>
</feature>
<dbReference type="EC" id="1.1.1.271" evidence="5"/>
<comment type="catalytic activity">
    <reaction evidence="5">
        <text>GDP-beta-L-fucose + NADP(+) = GDP-4-dehydro-alpha-D-rhamnose + NADPH + H(+)</text>
        <dbReference type="Rhea" id="RHEA:18885"/>
        <dbReference type="ChEBI" id="CHEBI:15378"/>
        <dbReference type="ChEBI" id="CHEBI:57273"/>
        <dbReference type="ChEBI" id="CHEBI:57783"/>
        <dbReference type="ChEBI" id="CHEBI:57964"/>
        <dbReference type="ChEBI" id="CHEBI:58349"/>
        <dbReference type="EC" id="1.1.1.271"/>
    </reaction>
</comment>
<reference evidence="8" key="1">
    <citation type="journal article" date="2014" name="Sci. Data">
        <title>Genomes of diverse isolates of the marine cyanobacterium Prochlorococcus.</title>
        <authorList>
            <person name="Biller S."/>
            <person name="Berube P."/>
            <person name="Thompson J."/>
            <person name="Kelly L."/>
            <person name="Roggensack S."/>
            <person name="Awad L."/>
            <person name="Roache-Johnson K."/>
            <person name="Ding H."/>
            <person name="Giovannoni S.J."/>
            <person name="Moore L.R."/>
            <person name="Chisholm S.W."/>
        </authorList>
    </citation>
    <scope>NUCLEOTIDE SEQUENCE [LARGE SCALE GENOMIC DNA]</scope>
    <source>
        <strain evidence="8">MIT 9201</strain>
    </source>
</reference>
<dbReference type="InterPro" id="IPR028614">
    <property type="entry name" value="GDP_fucose/colitose_synth"/>
</dbReference>
<feature type="active site" description="Proton donor/acceptor" evidence="5">
    <location>
        <position position="147"/>
    </location>
</feature>
<dbReference type="Pfam" id="PF01370">
    <property type="entry name" value="Epimerase"/>
    <property type="match status" value="1"/>
</dbReference>
<feature type="binding site" evidence="5">
    <location>
        <position position="190"/>
    </location>
    <ligand>
        <name>NADP(+)</name>
        <dbReference type="ChEBI" id="CHEBI:58349"/>
    </ligand>
</feature>
<evidence type="ECO:0000256" key="1">
    <source>
        <dbReference type="ARBA" id="ARBA00005959"/>
    </source>
</evidence>
<gene>
    <name evidence="5" type="primary">fcl</name>
    <name evidence="7" type="ORF">EU95_0565</name>
</gene>
<dbReference type="GO" id="GO:0042351">
    <property type="term" value="P:'de novo' GDP-L-fucose biosynthetic process"/>
    <property type="evidence" value="ECO:0007669"/>
    <property type="project" value="UniProtKB-UniRule"/>
</dbReference>
<feature type="binding site" evidence="5">
    <location>
        <position position="151"/>
    </location>
    <ligand>
        <name>NADP(+)</name>
        <dbReference type="ChEBI" id="CHEBI:58349"/>
    </ligand>
</feature>
<feature type="binding site" evidence="5">
    <location>
        <position position="220"/>
    </location>
    <ligand>
        <name>substrate</name>
    </ligand>
</feature>
<evidence type="ECO:0000313" key="8">
    <source>
        <dbReference type="Proteomes" id="UP000030355"/>
    </source>
</evidence>
<dbReference type="UniPathway" id="UPA00128">
    <property type="reaction ID" value="UER00191"/>
</dbReference>
<dbReference type="InterPro" id="IPR001509">
    <property type="entry name" value="Epimerase_deHydtase"/>
</dbReference>
<keyword evidence="2 5" id="KW-0521">NADP</keyword>
<feature type="binding site" evidence="5">
    <location>
        <begin position="15"/>
        <end position="21"/>
    </location>
    <ligand>
        <name>NADP(+)</name>
        <dbReference type="ChEBI" id="CHEBI:58349"/>
    </ligand>
</feature>
<dbReference type="HAMAP" id="MF_00956">
    <property type="entry name" value="GDP_fucose_synth"/>
    <property type="match status" value="1"/>
</dbReference>
<name>A0A0A2A4Z9_PROMR</name>
<dbReference type="Gene3D" id="3.90.25.10">
    <property type="entry name" value="UDP-galactose 4-epimerase, domain 1"/>
    <property type="match status" value="1"/>
</dbReference>
<dbReference type="STRING" id="93057.EU95_0565"/>
<dbReference type="PANTHER" id="PTHR43238">
    <property type="entry name" value="GDP-L-FUCOSE SYNTHASE"/>
    <property type="match status" value="1"/>
</dbReference>
<feature type="site" description="Important for catalytic activity" evidence="5">
    <location>
        <position position="120"/>
    </location>
</feature>
<dbReference type="PRINTS" id="PR00081">
    <property type="entry name" value="GDHRDH"/>
</dbReference>
<accession>A0A0A2A4Z9</accession>
<dbReference type="AlphaFoldDB" id="A0A0A2A4Z9"/>
<dbReference type="SUPFAM" id="SSF51735">
    <property type="entry name" value="NAD(P)-binding Rossmann-fold domains"/>
    <property type="match status" value="1"/>
</dbReference>
<dbReference type="OrthoDB" id="9811425at2"/>